<protein>
    <recommendedName>
        <fullName evidence="2">Scaffold protein Nfu/NifU N-terminal domain-containing protein</fullName>
    </recommendedName>
</protein>
<dbReference type="EMBL" id="JAFEUZ010000036">
    <property type="protein sequence ID" value="KAG5463917.1"/>
    <property type="molecule type" value="Genomic_DNA"/>
</dbReference>
<evidence type="ECO:0000259" key="2">
    <source>
        <dbReference type="SMART" id="SM00932"/>
    </source>
</evidence>
<dbReference type="GO" id="GO:0005506">
    <property type="term" value="F:iron ion binding"/>
    <property type="evidence" value="ECO:0007669"/>
    <property type="project" value="InterPro"/>
</dbReference>
<dbReference type="PANTHER" id="PTHR11178:SF49">
    <property type="entry name" value="PROTEIN 5, PUTATIVE-RELATED"/>
    <property type="match status" value="1"/>
</dbReference>
<reference evidence="3 4" key="1">
    <citation type="submission" date="2021-03" db="EMBL/GenBank/DDBJ databases">
        <title>Leishmania (Mundinia) martiniquensis Genome sequencing and assembly.</title>
        <authorList>
            <person name="Almutairi H."/>
            <person name="Gatherer D."/>
        </authorList>
    </citation>
    <scope>NUCLEOTIDE SEQUENCE [LARGE SCALE GENOMIC DNA]</scope>
    <source>
        <strain evidence="3">LSCM1</strain>
    </source>
</reference>
<dbReference type="GO" id="GO:0005739">
    <property type="term" value="C:mitochondrion"/>
    <property type="evidence" value="ECO:0007669"/>
    <property type="project" value="TreeGrafter"/>
</dbReference>
<dbReference type="Gene3D" id="3.30.1370.70">
    <property type="entry name" value="Scaffold protein Nfu/NifU, N-terminal domain"/>
    <property type="match status" value="1"/>
</dbReference>
<dbReference type="InterPro" id="IPR034904">
    <property type="entry name" value="FSCA_dom_sf"/>
</dbReference>
<dbReference type="Pfam" id="PF08712">
    <property type="entry name" value="Nfu_N"/>
    <property type="match status" value="1"/>
</dbReference>
<dbReference type="KEGG" id="lmat:92510261"/>
<evidence type="ECO:0000313" key="3">
    <source>
        <dbReference type="EMBL" id="KAG5463917.1"/>
    </source>
</evidence>
<dbReference type="InterPro" id="IPR036498">
    <property type="entry name" value="Nfu/NifU_N_sf"/>
</dbReference>
<evidence type="ECO:0000313" key="4">
    <source>
        <dbReference type="Proteomes" id="UP000673552"/>
    </source>
</evidence>
<dbReference type="OrthoDB" id="565552at2759"/>
<dbReference type="GeneID" id="92510261"/>
<dbReference type="SUPFAM" id="SSF117916">
    <property type="entry name" value="Fe-S cluster assembly (FSCA) domain-like"/>
    <property type="match status" value="1"/>
</dbReference>
<dbReference type="InterPro" id="IPR014824">
    <property type="entry name" value="Nfu/NifU_N"/>
</dbReference>
<dbReference type="PANTHER" id="PTHR11178">
    <property type="entry name" value="IRON-SULFUR CLUSTER SCAFFOLD PROTEIN NFU-RELATED"/>
    <property type="match status" value="1"/>
</dbReference>
<name>A0A836FJW5_9TRYP</name>
<gene>
    <name evidence="3" type="ORF">LSCM1_00090</name>
</gene>
<accession>A0A836FJW5</accession>
<dbReference type="SUPFAM" id="SSF110836">
    <property type="entry name" value="Hypothetical protein SAV1430"/>
    <property type="match status" value="1"/>
</dbReference>
<dbReference type="InterPro" id="IPR001075">
    <property type="entry name" value="NIF_FeS_clus_asmbl_NifU_C"/>
</dbReference>
<dbReference type="Proteomes" id="UP000673552">
    <property type="component" value="Chromosome 36"/>
</dbReference>
<dbReference type="RefSeq" id="XP_067173854.1">
    <property type="nucleotide sequence ID" value="XM_067317749.1"/>
</dbReference>
<dbReference type="SMART" id="SM00932">
    <property type="entry name" value="Nfu_N"/>
    <property type="match status" value="1"/>
</dbReference>
<keyword evidence="4" id="KW-1185">Reference proteome</keyword>
<dbReference type="AlphaFoldDB" id="A0A836FJW5"/>
<evidence type="ECO:0000256" key="1">
    <source>
        <dbReference type="ARBA" id="ARBA00006420"/>
    </source>
</evidence>
<dbReference type="GO" id="GO:0051536">
    <property type="term" value="F:iron-sulfur cluster binding"/>
    <property type="evidence" value="ECO:0007669"/>
    <property type="project" value="InterPro"/>
</dbReference>
<comment type="similarity">
    <text evidence="1">Belongs to the NifU family.</text>
</comment>
<organism evidence="3 4">
    <name type="scientific">Leishmania martiniquensis</name>
    <dbReference type="NCBI Taxonomy" id="1580590"/>
    <lineage>
        <taxon>Eukaryota</taxon>
        <taxon>Discoba</taxon>
        <taxon>Euglenozoa</taxon>
        <taxon>Kinetoplastea</taxon>
        <taxon>Metakinetoplastina</taxon>
        <taxon>Trypanosomatida</taxon>
        <taxon>Trypanosomatidae</taxon>
        <taxon>Leishmaniinae</taxon>
        <taxon>Leishmania</taxon>
    </lineage>
</organism>
<dbReference type="GO" id="GO:0016226">
    <property type="term" value="P:iron-sulfur cluster assembly"/>
    <property type="evidence" value="ECO:0007669"/>
    <property type="project" value="InterPro"/>
</dbReference>
<sequence length="382" mass="42595">MFLFGNKQALFALDSEHGSRIGGPICVLAHDLSATILPLSFSFSLTTPPLFFRFTSATIFQSSNAFPTPIGFRAGRCTCVSVVLFFSPANPSSPLSLICDDFLFLFSLKATLFACAASSGSSMLRRTLGRRMMQLHAQPTPNPLCRSFSIPADGFESFVPEGQSCEVAHRGLAWVHPLSQGLFEQYPQEVMSVFVAPRQVSISLYPNVDWSTVEWSISSFLGHYLVFHNACISPAKEYTFIADDLEMKDGDSEVLQCIKELLREQVRPMVQRDGGDVKLLHFNEKTGVVSLAMLGACRTCPSSHLTLKDGIERVMKHFLPEVTEVVEARDHQFYADYGLLFDSEKALYKEAARLDRERQAHMRHKLTPTILSYDSLNEPDGD</sequence>
<proteinExistence type="inferred from homology"/>
<dbReference type="Gene3D" id="3.30.300.130">
    <property type="entry name" value="Fe-S cluster assembly (FSCA)"/>
    <property type="match status" value="1"/>
</dbReference>
<dbReference type="Pfam" id="PF01106">
    <property type="entry name" value="NifU"/>
    <property type="match status" value="1"/>
</dbReference>
<feature type="domain" description="Scaffold protein Nfu/NifU N-terminal" evidence="2">
    <location>
        <begin position="135"/>
        <end position="228"/>
    </location>
</feature>
<comment type="caution">
    <text evidence="3">The sequence shown here is derived from an EMBL/GenBank/DDBJ whole genome shotgun (WGS) entry which is preliminary data.</text>
</comment>